<feature type="region of interest" description="Disordered" evidence="1">
    <location>
        <begin position="1"/>
        <end position="26"/>
    </location>
</feature>
<evidence type="ECO:0000313" key="3">
    <source>
        <dbReference type="Proteomes" id="UP001219525"/>
    </source>
</evidence>
<keyword evidence="3" id="KW-1185">Reference proteome</keyword>
<gene>
    <name evidence="2" type="ORF">GGX14DRAFT_617886</name>
</gene>
<sequence>MSDLEKNHFSHASTHSTDSISSDDNRIWRDDSPPNFFPFKATEKPPAFEFSVQDLFKEIKDNLGADVFDIPFVGNGANHFGLHGRLVDGRDVMIRISRYDLNWTKLYKPTCKDAATRVEKILTRVAFEANVYALLGSQRDIKASHLLYHRLPVWQISANTTETPDHLIGRDIFVFEKAAGSNDFWPLDELKNREILAQCARMRAALFSFAVPIDFAKSWLHNSPPGPEVMPSIIAPTRDFAISFISAKVEEMIKNEGDMTGWESDHNVVGPIAFKAKHSLLRLIPFILPLDDPHGALYRLVLEHGDFGIHNMTITDAPTVTSVFDWETGHIVPAILSDPRLMVCCDLEVDEHGTPIISRLWDEMEVEDILLYQEFANHYYQILAQHAPDYLETIKMGKDARHIWFALTAWRGADPEDYFGALGLWADQRYREHTGQAL</sequence>
<name>A0AAD6VK73_9AGAR</name>
<dbReference type="Proteomes" id="UP001219525">
    <property type="component" value="Unassembled WGS sequence"/>
</dbReference>
<dbReference type="EMBL" id="JARJCW010000020">
    <property type="protein sequence ID" value="KAJ7213946.1"/>
    <property type="molecule type" value="Genomic_DNA"/>
</dbReference>
<protein>
    <recommendedName>
        <fullName evidence="4">Aminoglycoside phosphotransferase domain-containing protein</fullName>
    </recommendedName>
</protein>
<organism evidence="2 3">
    <name type="scientific">Mycena pura</name>
    <dbReference type="NCBI Taxonomy" id="153505"/>
    <lineage>
        <taxon>Eukaryota</taxon>
        <taxon>Fungi</taxon>
        <taxon>Dikarya</taxon>
        <taxon>Basidiomycota</taxon>
        <taxon>Agaricomycotina</taxon>
        <taxon>Agaricomycetes</taxon>
        <taxon>Agaricomycetidae</taxon>
        <taxon>Agaricales</taxon>
        <taxon>Marasmiineae</taxon>
        <taxon>Mycenaceae</taxon>
        <taxon>Mycena</taxon>
    </lineage>
</organism>
<reference evidence="2" key="1">
    <citation type="submission" date="2023-03" db="EMBL/GenBank/DDBJ databases">
        <title>Massive genome expansion in bonnet fungi (Mycena s.s.) driven by repeated elements and novel gene families across ecological guilds.</title>
        <authorList>
            <consortium name="Lawrence Berkeley National Laboratory"/>
            <person name="Harder C.B."/>
            <person name="Miyauchi S."/>
            <person name="Viragh M."/>
            <person name="Kuo A."/>
            <person name="Thoen E."/>
            <person name="Andreopoulos B."/>
            <person name="Lu D."/>
            <person name="Skrede I."/>
            <person name="Drula E."/>
            <person name="Henrissat B."/>
            <person name="Morin E."/>
            <person name="Kohler A."/>
            <person name="Barry K."/>
            <person name="LaButti K."/>
            <person name="Morin E."/>
            <person name="Salamov A."/>
            <person name="Lipzen A."/>
            <person name="Mereny Z."/>
            <person name="Hegedus B."/>
            <person name="Baldrian P."/>
            <person name="Stursova M."/>
            <person name="Weitz H."/>
            <person name="Taylor A."/>
            <person name="Grigoriev I.V."/>
            <person name="Nagy L.G."/>
            <person name="Martin F."/>
            <person name="Kauserud H."/>
        </authorList>
    </citation>
    <scope>NUCLEOTIDE SEQUENCE</scope>
    <source>
        <strain evidence="2">9144</strain>
    </source>
</reference>
<dbReference type="AlphaFoldDB" id="A0AAD6VK73"/>
<evidence type="ECO:0008006" key="4">
    <source>
        <dbReference type="Google" id="ProtNLM"/>
    </source>
</evidence>
<accession>A0AAD6VK73</accession>
<evidence type="ECO:0000256" key="1">
    <source>
        <dbReference type="SAM" id="MobiDB-lite"/>
    </source>
</evidence>
<comment type="caution">
    <text evidence="2">The sequence shown here is derived from an EMBL/GenBank/DDBJ whole genome shotgun (WGS) entry which is preliminary data.</text>
</comment>
<dbReference type="InterPro" id="IPR011009">
    <property type="entry name" value="Kinase-like_dom_sf"/>
</dbReference>
<proteinExistence type="predicted"/>
<dbReference type="SUPFAM" id="SSF56112">
    <property type="entry name" value="Protein kinase-like (PK-like)"/>
    <property type="match status" value="1"/>
</dbReference>
<feature type="compositionally biased region" description="Low complexity" evidence="1">
    <location>
        <begin position="10"/>
        <end position="22"/>
    </location>
</feature>
<evidence type="ECO:0000313" key="2">
    <source>
        <dbReference type="EMBL" id="KAJ7213946.1"/>
    </source>
</evidence>